<organism evidence="3 4">
    <name type="scientific">Aquimarina litoralis</name>
    <dbReference type="NCBI Taxonomy" id="584605"/>
    <lineage>
        <taxon>Bacteria</taxon>
        <taxon>Pseudomonadati</taxon>
        <taxon>Bacteroidota</taxon>
        <taxon>Flavobacteriia</taxon>
        <taxon>Flavobacteriales</taxon>
        <taxon>Flavobacteriaceae</taxon>
        <taxon>Aquimarina</taxon>
    </lineage>
</organism>
<dbReference type="SMART" id="SM00369">
    <property type="entry name" value="LRR_TYP"/>
    <property type="match status" value="3"/>
</dbReference>
<dbReference type="EMBL" id="BAAAGE010000002">
    <property type="protein sequence ID" value="GAA0722009.1"/>
    <property type="molecule type" value="Genomic_DNA"/>
</dbReference>
<evidence type="ECO:0000313" key="3">
    <source>
        <dbReference type="EMBL" id="GAA0722009.1"/>
    </source>
</evidence>
<keyword evidence="4" id="KW-1185">Reference proteome</keyword>
<gene>
    <name evidence="3" type="ORF">GCM10009430_23980</name>
</gene>
<dbReference type="SMART" id="SM00364">
    <property type="entry name" value="LRR_BAC"/>
    <property type="match status" value="3"/>
</dbReference>
<dbReference type="Gene3D" id="3.80.10.10">
    <property type="entry name" value="Ribonuclease Inhibitor"/>
    <property type="match status" value="1"/>
</dbReference>
<sequence length="316" mass="36559">MRNNIRYIFLSILICLCAGCSTYTAFYSKTHKEVVGENILKIHRLDLSNQNLTQLPANIEQIKDLRMINLSNNPDLDLSNTFERLSVHTNLEVLILDSLDINIIPESISQFKNLKQISLAHNTDLLMDVTLSRLSELPIEFINLANNKLTELPENIINLTSLKDLNLSYNNIKDPKTYKLLGQLPKLYSLWIDHNELETLPATICNLKQIRFLYIDHNNLAYIPDSMIDMKKLWVIHAGYNKFKKLPTVFAKMKVLLMVHINNNEITTIPKIYETQKYPLAGLLLDNNAFSKEEVERAKQIFNGFFLLSFEQTVYK</sequence>
<comment type="caution">
    <text evidence="3">The sequence shown here is derived from an EMBL/GenBank/DDBJ whole genome shotgun (WGS) entry which is preliminary data.</text>
</comment>
<dbReference type="RefSeq" id="WP_343912544.1">
    <property type="nucleotide sequence ID" value="NZ_BAAAGE010000002.1"/>
</dbReference>
<dbReference type="InterPro" id="IPR032675">
    <property type="entry name" value="LRR_dom_sf"/>
</dbReference>
<dbReference type="InterPro" id="IPR003591">
    <property type="entry name" value="Leu-rich_rpt_typical-subtyp"/>
</dbReference>
<dbReference type="PANTHER" id="PTHR48051">
    <property type="match status" value="1"/>
</dbReference>
<evidence type="ECO:0000256" key="2">
    <source>
        <dbReference type="ARBA" id="ARBA00022737"/>
    </source>
</evidence>
<dbReference type="InterPro" id="IPR001611">
    <property type="entry name" value="Leu-rich_rpt"/>
</dbReference>
<dbReference type="PANTHER" id="PTHR48051:SF1">
    <property type="entry name" value="RAS SUPPRESSOR PROTEIN 1"/>
    <property type="match status" value="1"/>
</dbReference>
<evidence type="ECO:0000256" key="1">
    <source>
        <dbReference type="ARBA" id="ARBA00022614"/>
    </source>
</evidence>
<proteinExistence type="predicted"/>
<keyword evidence="1" id="KW-0433">Leucine-rich repeat</keyword>
<protein>
    <recommendedName>
        <fullName evidence="5">Leucine-rich repeat domain-containing protein</fullName>
    </recommendedName>
</protein>
<dbReference type="InterPro" id="IPR050216">
    <property type="entry name" value="LRR_domain-containing"/>
</dbReference>
<keyword evidence="2" id="KW-0677">Repeat</keyword>
<dbReference type="SUPFAM" id="SSF52058">
    <property type="entry name" value="L domain-like"/>
    <property type="match status" value="1"/>
</dbReference>
<dbReference type="Proteomes" id="UP001501758">
    <property type="component" value="Unassembled WGS sequence"/>
</dbReference>
<accession>A0ABN1IVE9</accession>
<name>A0ABN1IVE9_9FLAO</name>
<reference evidence="3 4" key="1">
    <citation type="journal article" date="2019" name="Int. J. Syst. Evol. Microbiol.">
        <title>The Global Catalogue of Microorganisms (GCM) 10K type strain sequencing project: providing services to taxonomists for standard genome sequencing and annotation.</title>
        <authorList>
            <consortium name="The Broad Institute Genomics Platform"/>
            <consortium name="The Broad Institute Genome Sequencing Center for Infectious Disease"/>
            <person name="Wu L."/>
            <person name="Ma J."/>
        </authorList>
    </citation>
    <scope>NUCLEOTIDE SEQUENCE [LARGE SCALE GENOMIC DNA]</scope>
    <source>
        <strain evidence="3 4">JCM 15974</strain>
    </source>
</reference>
<dbReference type="PROSITE" id="PS51450">
    <property type="entry name" value="LRR"/>
    <property type="match status" value="1"/>
</dbReference>
<evidence type="ECO:0000313" key="4">
    <source>
        <dbReference type="Proteomes" id="UP001501758"/>
    </source>
</evidence>
<evidence type="ECO:0008006" key="5">
    <source>
        <dbReference type="Google" id="ProtNLM"/>
    </source>
</evidence>